<comment type="caution">
    <text evidence="4">The sequence shown here is derived from an EMBL/GenBank/DDBJ whole genome shotgun (WGS) entry which is preliminary data.</text>
</comment>
<dbReference type="GO" id="GO:0005524">
    <property type="term" value="F:ATP binding"/>
    <property type="evidence" value="ECO:0007669"/>
    <property type="project" value="UniProtKB-KW"/>
</dbReference>
<dbReference type="Pfam" id="PF00005">
    <property type="entry name" value="ABC_tran"/>
    <property type="match status" value="1"/>
</dbReference>
<organism evidence="4 5">
    <name type="scientific">Neptunitalea lumnitzerae</name>
    <dbReference type="NCBI Taxonomy" id="2965509"/>
    <lineage>
        <taxon>Bacteria</taxon>
        <taxon>Pseudomonadati</taxon>
        <taxon>Bacteroidota</taxon>
        <taxon>Flavobacteriia</taxon>
        <taxon>Flavobacteriales</taxon>
        <taxon>Flavobacteriaceae</taxon>
        <taxon>Neptunitalea</taxon>
    </lineage>
</organism>
<accession>A0ABQ5MK82</accession>
<feature type="domain" description="ABC transporter" evidence="3">
    <location>
        <begin position="2"/>
        <end position="208"/>
    </location>
</feature>
<name>A0ABQ5MK82_9FLAO</name>
<evidence type="ECO:0000313" key="4">
    <source>
        <dbReference type="EMBL" id="GLB49821.1"/>
    </source>
</evidence>
<dbReference type="InterPro" id="IPR003439">
    <property type="entry name" value="ABC_transporter-like_ATP-bd"/>
</dbReference>
<keyword evidence="2 4" id="KW-0067">ATP-binding</keyword>
<dbReference type="RefSeq" id="WP_281765445.1">
    <property type="nucleotide sequence ID" value="NZ_BRVO01000002.1"/>
</dbReference>
<dbReference type="PROSITE" id="PS50893">
    <property type="entry name" value="ABC_TRANSPORTER_2"/>
    <property type="match status" value="1"/>
</dbReference>
<evidence type="ECO:0000259" key="3">
    <source>
        <dbReference type="PROSITE" id="PS50893"/>
    </source>
</evidence>
<dbReference type="SMART" id="SM00382">
    <property type="entry name" value="AAA"/>
    <property type="match status" value="1"/>
</dbReference>
<dbReference type="Gene3D" id="3.40.50.300">
    <property type="entry name" value="P-loop containing nucleotide triphosphate hydrolases"/>
    <property type="match status" value="1"/>
</dbReference>
<reference evidence="4" key="1">
    <citation type="submission" date="2022-07" db="EMBL/GenBank/DDBJ databases">
        <title>Taxonomy of Novel Oxalotrophic and Methylotrophic Bacteria.</title>
        <authorList>
            <person name="Sahin N."/>
            <person name="Tani A."/>
        </authorList>
    </citation>
    <scope>NUCLEOTIDE SEQUENCE</scope>
    <source>
        <strain evidence="4">Y10</strain>
    </source>
</reference>
<proteinExistence type="predicted"/>
<dbReference type="InterPro" id="IPR015854">
    <property type="entry name" value="ABC_transpr_LolD-like"/>
</dbReference>
<dbReference type="Proteomes" id="UP001143543">
    <property type="component" value="Unassembled WGS sequence"/>
</dbReference>
<dbReference type="PANTHER" id="PTHR24220:SF659">
    <property type="entry name" value="TRANSPORTER, PUTATIVE-RELATED"/>
    <property type="match status" value="1"/>
</dbReference>
<keyword evidence="5" id="KW-1185">Reference proteome</keyword>
<sequence length="209" mass="23571">MIQTLDITFGYDSKDEVFKFPNINLKAKEHLLIVGKSGIGKTTLLHLLAGLLPIKTGSICINSTRIEDLSQKKLDAFRGEHIGLVFQRNHALKSLTVAKNLQARLFFSRKPINYKRINEVLTTLDLLDYKDKSIQTLSTGQLQRLGIAMAIIHNPKLILADEPTSSLDDENCENVMNLLLKEAQRHQANLVVITHDKRIVSKFSKVLML</sequence>
<evidence type="ECO:0000313" key="5">
    <source>
        <dbReference type="Proteomes" id="UP001143543"/>
    </source>
</evidence>
<evidence type="ECO:0000256" key="2">
    <source>
        <dbReference type="ARBA" id="ARBA00022840"/>
    </source>
</evidence>
<gene>
    <name evidence="4" type="ORF">Y10_21890</name>
</gene>
<dbReference type="EMBL" id="BRVO01000002">
    <property type="protein sequence ID" value="GLB49821.1"/>
    <property type="molecule type" value="Genomic_DNA"/>
</dbReference>
<dbReference type="InterPro" id="IPR003593">
    <property type="entry name" value="AAA+_ATPase"/>
</dbReference>
<dbReference type="SUPFAM" id="SSF52540">
    <property type="entry name" value="P-loop containing nucleoside triphosphate hydrolases"/>
    <property type="match status" value="1"/>
</dbReference>
<dbReference type="InterPro" id="IPR027417">
    <property type="entry name" value="P-loop_NTPase"/>
</dbReference>
<keyword evidence="1" id="KW-0547">Nucleotide-binding</keyword>
<protein>
    <submittedName>
        <fullName evidence="4">ABC transporter ATP-binding protein</fullName>
    </submittedName>
</protein>
<evidence type="ECO:0000256" key="1">
    <source>
        <dbReference type="ARBA" id="ARBA00022741"/>
    </source>
</evidence>
<dbReference type="PANTHER" id="PTHR24220">
    <property type="entry name" value="IMPORT ATP-BINDING PROTEIN"/>
    <property type="match status" value="1"/>
</dbReference>